<dbReference type="GO" id="GO:0061630">
    <property type="term" value="F:ubiquitin protein ligase activity"/>
    <property type="evidence" value="ECO:0007669"/>
    <property type="project" value="UniProtKB-EC"/>
</dbReference>
<feature type="domain" description="SIAH-type" evidence="11">
    <location>
        <begin position="116"/>
        <end position="175"/>
    </location>
</feature>
<accession>A0ABC8ZB63</accession>
<evidence type="ECO:0000313" key="13">
    <source>
        <dbReference type="Proteomes" id="UP001497457"/>
    </source>
</evidence>
<keyword evidence="5" id="KW-0808">Transferase</keyword>
<comment type="pathway">
    <text evidence="2">Protein modification; protein ubiquitination.</text>
</comment>
<dbReference type="Gene3D" id="3.30.40.10">
    <property type="entry name" value="Zinc/RING finger domain, C3HC4 (zinc finger)"/>
    <property type="match status" value="1"/>
</dbReference>
<evidence type="ECO:0000256" key="10">
    <source>
        <dbReference type="PROSITE-ProRule" id="PRU00455"/>
    </source>
</evidence>
<dbReference type="Proteomes" id="UP001497457">
    <property type="component" value="Chromosome 18b"/>
</dbReference>
<comment type="catalytic activity">
    <reaction evidence="1">
        <text>S-ubiquitinyl-[E2 ubiquitin-conjugating enzyme]-L-cysteine + [acceptor protein]-L-lysine = [E2 ubiquitin-conjugating enzyme]-L-cysteine + N(6)-ubiquitinyl-[acceptor protein]-L-lysine.</text>
        <dbReference type="EC" id="2.3.2.27"/>
    </reaction>
</comment>
<dbReference type="Pfam" id="PF21361">
    <property type="entry name" value="Sina_ZnF"/>
    <property type="match status" value="1"/>
</dbReference>
<dbReference type="PANTHER" id="PTHR10315:SF165">
    <property type="entry name" value="RING-TYPE E3 UBIQUITIN TRANSFERASE"/>
    <property type="match status" value="1"/>
</dbReference>
<evidence type="ECO:0000313" key="12">
    <source>
        <dbReference type="EMBL" id="CAL4957870.1"/>
    </source>
</evidence>
<evidence type="ECO:0000256" key="2">
    <source>
        <dbReference type="ARBA" id="ARBA00004906"/>
    </source>
</evidence>
<dbReference type="EMBL" id="OZ075128">
    <property type="protein sequence ID" value="CAL4957870.1"/>
    <property type="molecule type" value="Genomic_DNA"/>
</dbReference>
<dbReference type="PANTHER" id="PTHR10315">
    <property type="entry name" value="E3 UBIQUITIN PROTEIN LIGASE SIAH"/>
    <property type="match status" value="1"/>
</dbReference>
<protein>
    <recommendedName>
        <fullName evidence="4">RING-type E3 ubiquitin transferase</fullName>
        <ecNumber evidence="4">2.3.2.27</ecNumber>
    </recommendedName>
</protein>
<evidence type="ECO:0000256" key="7">
    <source>
        <dbReference type="ARBA" id="ARBA00022771"/>
    </source>
</evidence>
<dbReference type="InterPro" id="IPR052088">
    <property type="entry name" value="E3_ubiquitin-ligase_SINA"/>
</dbReference>
<evidence type="ECO:0000256" key="8">
    <source>
        <dbReference type="ARBA" id="ARBA00022786"/>
    </source>
</evidence>
<evidence type="ECO:0000256" key="9">
    <source>
        <dbReference type="ARBA" id="ARBA00022833"/>
    </source>
</evidence>
<dbReference type="AlphaFoldDB" id="A0ABC8ZB63"/>
<name>A0ABC8ZB63_9POAL</name>
<dbReference type="SUPFAM" id="SSF49599">
    <property type="entry name" value="TRAF domain-like"/>
    <property type="match status" value="1"/>
</dbReference>
<evidence type="ECO:0000256" key="5">
    <source>
        <dbReference type="ARBA" id="ARBA00022679"/>
    </source>
</evidence>
<evidence type="ECO:0000256" key="6">
    <source>
        <dbReference type="ARBA" id="ARBA00022723"/>
    </source>
</evidence>
<dbReference type="InterPro" id="IPR013083">
    <property type="entry name" value="Znf_RING/FYVE/PHD"/>
</dbReference>
<keyword evidence="7 10" id="KW-0863">Zinc-finger</keyword>
<evidence type="ECO:0000256" key="4">
    <source>
        <dbReference type="ARBA" id="ARBA00012483"/>
    </source>
</evidence>
<dbReference type="EC" id="2.3.2.27" evidence="4"/>
<dbReference type="InterPro" id="IPR013010">
    <property type="entry name" value="Znf_SIAH"/>
</dbReference>
<dbReference type="Pfam" id="PF21362">
    <property type="entry name" value="Sina_RING"/>
    <property type="match status" value="1"/>
</dbReference>
<keyword evidence="13" id="KW-1185">Reference proteome</keyword>
<comment type="similarity">
    <text evidence="3">Belongs to the SINA (Seven in absentia) family.</text>
</comment>
<dbReference type="InterPro" id="IPR049548">
    <property type="entry name" value="Sina-like_RING"/>
</dbReference>
<sequence>MKFMRILFRSGSETGNGNSSSAEGPRGEVVVQQEVEETMGSAVRNGAAATSVTLELDALDCTVCWQPLHPPIFQCAVGHLICSPCLDKLPNTEKCHFCSRKGDYNRCYAMEKVLGSMQVPCSYAKYGCTLMTSYYQRQDHEATCPHGLCFCPTSSCSFSERSPAMLLDHFVTAHGCPSTKFRYGTHLYIDVVQGGIEKIHALSSEDEHLFLLNMAPEPSGCVVSVFCVRPDRDTDPKFRCFVSFSTWKNSCHTQSSEFQVPSTTLSDGIPRDSFMFNVPKFYLREDSKICVTIYKIS</sequence>
<dbReference type="GO" id="GO:0008270">
    <property type="term" value="F:zinc ion binding"/>
    <property type="evidence" value="ECO:0007669"/>
    <property type="project" value="UniProtKB-KW"/>
</dbReference>
<dbReference type="PROSITE" id="PS51081">
    <property type="entry name" value="ZF_SIAH"/>
    <property type="match status" value="1"/>
</dbReference>
<gene>
    <name evidence="12" type="ORF">URODEC1_LOCUS42791</name>
</gene>
<keyword evidence="8" id="KW-0833">Ubl conjugation pathway</keyword>
<evidence type="ECO:0000259" key="11">
    <source>
        <dbReference type="PROSITE" id="PS51081"/>
    </source>
</evidence>
<evidence type="ECO:0000256" key="1">
    <source>
        <dbReference type="ARBA" id="ARBA00000900"/>
    </source>
</evidence>
<organism evidence="12 13">
    <name type="scientific">Urochloa decumbens</name>
    <dbReference type="NCBI Taxonomy" id="240449"/>
    <lineage>
        <taxon>Eukaryota</taxon>
        <taxon>Viridiplantae</taxon>
        <taxon>Streptophyta</taxon>
        <taxon>Embryophyta</taxon>
        <taxon>Tracheophyta</taxon>
        <taxon>Spermatophyta</taxon>
        <taxon>Magnoliopsida</taxon>
        <taxon>Liliopsida</taxon>
        <taxon>Poales</taxon>
        <taxon>Poaceae</taxon>
        <taxon>PACMAD clade</taxon>
        <taxon>Panicoideae</taxon>
        <taxon>Panicodae</taxon>
        <taxon>Paniceae</taxon>
        <taxon>Melinidinae</taxon>
        <taxon>Urochloa</taxon>
    </lineage>
</organism>
<proteinExistence type="inferred from homology"/>
<keyword evidence="6" id="KW-0479">Metal-binding</keyword>
<reference evidence="12 13" key="2">
    <citation type="submission" date="2024-10" db="EMBL/GenBank/DDBJ databases">
        <authorList>
            <person name="Ryan C."/>
        </authorList>
    </citation>
    <scope>NUCLEOTIDE SEQUENCE [LARGE SCALE GENOMIC DNA]</scope>
</reference>
<reference evidence="13" key="1">
    <citation type="submission" date="2024-06" db="EMBL/GenBank/DDBJ databases">
        <authorList>
            <person name="Ryan C."/>
        </authorList>
    </citation>
    <scope>NUCLEOTIDE SEQUENCE [LARGE SCALE GENOMIC DNA]</scope>
</reference>
<keyword evidence="9" id="KW-0862">Zinc</keyword>
<evidence type="ECO:0000256" key="3">
    <source>
        <dbReference type="ARBA" id="ARBA00009119"/>
    </source>
</evidence>